<dbReference type="SMART" id="SM00974">
    <property type="entry name" value="T5orf172"/>
    <property type="match status" value="1"/>
</dbReference>
<dbReference type="Proteomes" id="UP000236724">
    <property type="component" value="Unassembled WGS sequence"/>
</dbReference>
<dbReference type="EMBL" id="FMSV02000451">
    <property type="protein sequence ID" value="SEH06257.1"/>
    <property type="molecule type" value="Genomic_DNA"/>
</dbReference>
<evidence type="ECO:0000313" key="3">
    <source>
        <dbReference type="Proteomes" id="UP000236724"/>
    </source>
</evidence>
<reference evidence="2 3" key="1">
    <citation type="submission" date="2016-10" db="EMBL/GenBank/DDBJ databases">
        <authorList>
            <person name="de Groot N.N."/>
        </authorList>
    </citation>
    <scope>NUCLEOTIDE SEQUENCE [LARGE SCALE GENOMIC DNA]</scope>
    <source>
        <strain evidence="2">MBHS1</strain>
    </source>
</reference>
<keyword evidence="3" id="KW-1185">Reference proteome</keyword>
<gene>
    <name evidence="2" type="ORF">MBHS_02112</name>
</gene>
<name>A0A1H6F7Z4_9GAMM</name>
<dbReference type="AlphaFoldDB" id="A0A1H6F7Z4"/>
<protein>
    <submittedName>
        <fullName evidence="2">T5orf172 domain protein</fullName>
    </submittedName>
</protein>
<proteinExistence type="predicted"/>
<evidence type="ECO:0000259" key="1">
    <source>
        <dbReference type="SMART" id="SM00974"/>
    </source>
</evidence>
<dbReference type="Pfam" id="PF13455">
    <property type="entry name" value="MUG113"/>
    <property type="match status" value="1"/>
</dbReference>
<accession>A0A1H6F7Z4</accession>
<organism evidence="2 3">
    <name type="scientific">Candidatus Venteria ishoeyi</name>
    <dbReference type="NCBI Taxonomy" id="1899563"/>
    <lineage>
        <taxon>Bacteria</taxon>
        <taxon>Pseudomonadati</taxon>
        <taxon>Pseudomonadota</taxon>
        <taxon>Gammaproteobacteria</taxon>
        <taxon>Thiotrichales</taxon>
        <taxon>Thiotrichaceae</taxon>
        <taxon>Venteria</taxon>
    </lineage>
</organism>
<dbReference type="InterPro" id="IPR018306">
    <property type="entry name" value="Phage_T5_Orf172_DNA-bd"/>
</dbReference>
<feature type="domain" description="Bacteriophage T5 Orf172 DNA-binding" evidence="1">
    <location>
        <begin position="174"/>
        <end position="268"/>
    </location>
</feature>
<sequence length="289" mass="33453">MMAGGYFNPFLSEAGIAEDYDRAKSDFIARRKPCNDFDKHKSKFKEIQKDLANGRRKLINFKEGHLRAGDFYVHNGVLMLLEKVNISQKEQSFSSGNRVRKDGRTKCIFENGTMSNMLYRSLAKILHINGQVVTQNIDKVNEDFIEQFSNITNEDEEAGYIYVLKSKSTDEKIISIQNLYKIGYSKIDVEERIKNAEKEPTYLMAPVRIQGAWKCFNMNPHKLEQLLHNFFGNSCLELDVFDEKGKRHSPREWFIAPIEVIEQAIELIINGKIINYKFDTENMTIIGKC</sequence>
<dbReference type="RefSeq" id="WP_103920066.1">
    <property type="nucleotide sequence ID" value="NZ_FMSV02000451.1"/>
</dbReference>
<dbReference type="OrthoDB" id="9814995at2"/>
<evidence type="ECO:0000313" key="2">
    <source>
        <dbReference type="EMBL" id="SEH06257.1"/>
    </source>
</evidence>